<organism evidence="8 9">
    <name type="scientific">Cephus cinctus</name>
    <name type="common">Wheat stem sawfly</name>
    <dbReference type="NCBI Taxonomy" id="211228"/>
    <lineage>
        <taxon>Eukaryota</taxon>
        <taxon>Metazoa</taxon>
        <taxon>Ecdysozoa</taxon>
        <taxon>Arthropoda</taxon>
        <taxon>Hexapoda</taxon>
        <taxon>Insecta</taxon>
        <taxon>Pterygota</taxon>
        <taxon>Neoptera</taxon>
        <taxon>Endopterygota</taxon>
        <taxon>Hymenoptera</taxon>
        <taxon>Cephoidea</taxon>
        <taxon>Cephidae</taxon>
        <taxon>Cephus</taxon>
    </lineage>
</organism>
<reference evidence="9" key="1">
    <citation type="submission" date="2025-08" db="UniProtKB">
        <authorList>
            <consortium name="RefSeq"/>
        </authorList>
    </citation>
    <scope>IDENTIFICATION</scope>
</reference>
<dbReference type="CTD" id="100124012"/>
<comment type="catalytic activity">
    <reaction evidence="5">
        <text>RX + glutathione = an S-substituted glutathione + a halide anion + H(+)</text>
        <dbReference type="Rhea" id="RHEA:16437"/>
        <dbReference type="ChEBI" id="CHEBI:15378"/>
        <dbReference type="ChEBI" id="CHEBI:16042"/>
        <dbReference type="ChEBI" id="CHEBI:17792"/>
        <dbReference type="ChEBI" id="CHEBI:57925"/>
        <dbReference type="ChEBI" id="CHEBI:90779"/>
        <dbReference type="EC" id="2.5.1.18"/>
    </reaction>
</comment>
<evidence type="ECO:0000256" key="3">
    <source>
        <dbReference type="ARBA" id="ARBA00022679"/>
    </source>
</evidence>
<dbReference type="InterPro" id="IPR004046">
    <property type="entry name" value="GST_C"/>
</dbReference>
<evidence type="ECO:0000256" key="5">
    <source>
        <dbReference type="ARBA" id="ARBA00047960"/>
    </source>
</evidence>
<dbReference type="Gene3D" id="3.40.30.10">
    <property type="entry name" value="Glutaredoxin"/>
    <property type="match status" value="1"/>
</dbReference>
<dbReference type="InterPro" id="IPR036282">
    <property type="entry name" value="Glutathione-S-Trfase_C_sf"/>
</dbReference>
<accession>A0AAJ7W6Y2</accession>
<dbReference type="Pfam" id="PF14497">
    <property type="entry name" value="GST_C_3"/>
    <property type="match status" value="2"/>
</dbReference>
<dbReference type="FunFam" id="3.40.30.10:FF:000035">
    <property type="entry name" value="hematopoietic prostaglandin D synthase"/>
    <property type="match status" value="1"/>
</dbReference>
<evidence type="ECO:0000256" key="1">
    <source>
        <dbReference type="ARBA" id="ARBA00011738"/>
    </source>
</evidence>
<evidence type="ECO:0000313" key="8">
    <source>
        <dbReference type="Proteomes" id="UP000694920"/>
    </source>
</evidence>
<feature type="domain" description="GST N-terminal" evidence="6">
    <location>
        <begin position="2"/>
        <end position="81"/>
    </location>
</feature>
<proteinExistence type="inferred from homology"/>
<dbReference type="GO" id="GO:0004364">
    <property type="term" value="F:glutathione transferase activity"/>
    <property type="evidence" value="ECO:0007669"/>
    <property type="project" value="UniProtKB-EC"/>
</dbReference>
<dbReference type="Pfam" id="PF02798">
    <property type="entry name" value="GST_N"/>
    <property type="match status" value="1"/>
</dbReference>
<dbReference type="GeneID" id="107272968"/>
<dbReference type="InterPro" id="IPR010987">
    <property type="entry name" value="Glutathione-S-Trfase_C-like"/>
</dbReference>
<comment type="subunit">
    <text evidence="1">Homodimer.</text>
</comment>
<dbReference type="RefSeq" id="XP_024946117.1">
    <property type="nucleotide sequence ID" value="XM_025090349.1"/>
</dbReference>
<name>A0AAJ7W6Y2_CEPCN</name>
<feature type="domain" description="GST C-terminal" evidence="7">
    <location>
        <begin position="290"/>
        <end position="412"/>
    </location>
</feature>
<keyword evidence="3" id="KW-0808">Transferase</keyword>
<dbReference type="PANTHER" id="PTHR11571">
    <property type="entry name" value="GLUTATHIONE S-TRANSFERASE"/>
    <property type="match status" value="1"/>
</dbReference>
<evidence type="ECO:0000313" key="9">
    <source>
        <dbReference type="RefSeq" id="XP_024946117.1"/>
    </source>
</evidence>
<dbReference type="InterPro" id="IPR036249">
    <property type="entry name" value="Thioredoxin-like_sf"/>
</dbReference>
<dbReference type="InterPro" id="IPR040079">
    <property type="entry name" value="Glutathione_S-Trfase"/>
</dbReference>
<evidence type="ECO:0000259" key="6">
    <source>
        <dbReference type="PROSITE" id="PS50404"/>
    </source>
</evidence>
<dbReference type="CDD" id="cd03039">
    <property type="entry name" value="GST_N_Sigma_like"/>
    <property type="match status" value="2"/>
</dbReference>
<dbReference type="FunFam" id="1.20.1050.10:FF:000030">
    <property type="entry name" value="Glutathione S-transferase S1"/>
    <property type="match status" value="2"/>
</dbReference>
<comment type="similarity">
    <text evidence="4">Belongs to the GST superfamily. Sigma family.</text>
</comment>
<keyword evidence="8" id="KW-1185">Reference proteome</keyword>
<gene>
    <name evidence="9" type="primary">LOC107272968</name>
</gene>
<dbReference type="Proteomes" id="UP000694920">
    <property type="component" value="Unplaced"/>
</dbReference>
<dbReference type="CDD" id="cd03192">
    <property type="entry name" value="GST_C_Sigma_like"/>
    <property type="match status" value="2"/>
</dbReference>
<dbReference type="Gene3D" id="1.20.1050.10">
    <property type="match status" value="1"/>
</dbReference>
<evidence type="ECO:0000256" key="4">
    <source>
        <dbReference type="ARBA" id="ARBA00038317"/>
    </source>
</evidence>
<dbReference type="PROSITE" id="PS50405">
    <property type="entry name" value="GST_CTER"/>
    <property type="match status" value="2"/>
</dbReference>
<sequence length="423" mass="49455">MPKYKLIYFNLPVLGEPIKYLLHYGGIEFEDVQIKDRVNEWPKIKPTMPFGQVPVLEIDGKRYPQSLAICRYLAKQLNLIGKTDLDQLEIDGLADTISEFRKLFSLYYREPDPVIKAKKKESLENIEVPYFLDKFEEIVKNNNGYFHGGELSYVDFFFVGLVGAFNALLDKDVLANYTNLKSLKDKVQAIPAIQNYLKDAPKPIFYQITSMKYKVIYFETTGIAEVIRLILSYAKEPFVDERVIFEDWPERKKHAPFGHLPLFEIDGKQYHQSIAVSRYLANLYGLAGNNLIENMELDAIVDTVNDLRIEFTNCLWEKNVPERLKKKEIILKETVPYYFERFEKMLRENGGYFYKNRLTWADLFFVALIPYMNLAVSDNILKENNFLLEYVEKISKLPGLKEWMEKRPKTCCLATLVAERKDS</sequence>
<dbReference type="InterPro" id="IPR050213">
    <property type="entry name" value="GST_superfamily"/>
</dbReference>
<dbReference type="AlphaFoldDB" id="A0AAJ7W6Y2"/>
<dbReference type="PROSITE" id="PS50404">
    <property type="entry name" value="GST_NTER"/>
    <property type="match status" value="2"/>
</dbReference>
<dbReference type="SFLD" id="SFLDG01205">
    <property type="entry name" value="AMPS.1"/>
    <property type="match status" value="2"/>
</dbReference>
<dbReference type="SFLD" id="SFLDG00363">
    <property type="entry name" value="AMPS_(cytGST):_Alpha-__Mu-__Pi"/>
    <property type="match status" value="2"/>
</dbReference>
<dbReference type="PANTHER" id="PTHR11571:SF224">
    <property type="entry name" value="HEMATOPOIETIC PROSTAGLANDIN D SYNTHASE"/>
    <property type="match status" value="1"/>
</dbReference>
<dbReference type="GO" id="GO:0004602">
    <property type="term" value="F:glutathione peroxidase activity"/>
    <property type="evidence" value="ECO:0007669"/>
    <property type="project" value="UniProtKB-ARBA"/>
</dbReference>
<dbReference type="GO" id="GO:0006749">
    <property type="term" value="P:glutathione metabolic process"/>
    <property type="evidence" value="ECO:0007669"/>
    <property type="project" value="TreeGrafter"/>
</dbReference>
<dbReference type="Gene3D" id="1.20.1050.130">
    <property type="match status" value="1"/>
</dbReference>
<dbReference type="EC" id="2.5.1.18" evidence="2"/>
<dbReference type="SUPFAM" id="SSF47616">
    <property type="entry name" value="GST C-terminal domain-like"/>
    <property type="match status" value="2"/>
</dbReference>
<protein>
    <recommendedName>
        <fullName evidence="2">glutathione transferase</fullName>
        <ecNumber evidence="2">2.5.1.18</ecNumber>
    </recommendedName>
</protein>
<dbReference type="KEGG" id="ccin:107272968"/>
<evidence type="ECO:0000256" key="2">
    <source>
        <dbReference type="ARBA" id="ARBA00012452"/>
    </source>
</evidence>
<evidence type="ECO:0000259" key="7">
    <source>
        <dbReference type="PROSITE" id="PS50405"/>
    </source>
</evidence>
<feature type="domain" description="GST N-terminal" evidence="6">
    <location>
        <begin position="211"/>
        <end position="288"/>
    </location>
</feature>
<dbReference type="SFLD" id="SFLDS00019">
    <property type="entry name" value="Glutathione_Transferase_(cytos"/>
    <property type="match status" value="2"/>
</dbReference>
<feature type="domain" description="GST C-terminal" evidence="7">
    <location>
        <begin position="83"/>
        <end position="205"/>
    </location>
</feature>
<dbReference type="SUPFAM" id="SSF52833">
    <property type="entry name" value="Thioredoxin-like"/>
    <property type="match status" value="2"/>
</dbReference>
<dbReference type="InterPro" id="IPR004045">
    <property type="entry name" value="Glutathione_S-Trfase_N"/>
</dbReference>